<dbReference type="Pfam" id="PF10644">
    <property type="entry name" value="Misat_Tub_SegII"/>
    <property type="match status" value="1"/>
</dbReference>
<keyword evidence="4" id="KW-0496">Mitochondrion</keyword>
<dbReference type="PANTHER" id="PTHR13391">
    <property type="entry name" value="MITOCHONDRIAL DISTRIBUTION REGULATOR MISATO"/>
    <property type="match status" value="1"/>
</dbReference>
<feature type="region of interest" description="Disordered" evidence="5">
    <location>
        <begin position="86"/>
        <end position="131"/>
    </location>
</feature>
<keyword evidence="9" id="KW-1185">Reference proteome</keyword>
<dbReference type="InterPro" id="IPR029209">
    <property type="entry name" value="DML1/Misato_tubulin"/>
</dbReference>
<protein>
    <recommendedName>
        <fullName evidence="10">Tubulin nucleotide-binding domain-like protein</fullName>
    </recommendedName>
</protein>
<dbReference type="Proteomes" id="UP000053263">
    <property type="component" value="Unassembled WGS sequence"/>
</dbReference>
<dbReference type="GO" id="GO:0007005">
    <property type="term" value="P:mitochondrion organization"/>
    <property type="evidence" value="ECO:0007669"/>
    <property type="project" value="InterPro"/>
</dbReference>
<dbReference type="InterPro" id="IPR049942">
    <property type="entry name" value="DML1/Misato"/>
</dbReference>
<proteinExistence type="inferred from homology"/>
<evidence type="ECO:0000256" key="4">
    <source>
        <dbReference type="ARBA" id="ARBA00023128"/>
    </source>
</evidence>
<sequence length="515" mass="57847">MKEILYIQAGSLANYVGTHFWNTQESYFTYGDDEDPIVSHDISFREGLTDKREPILCPRLLVFDRKTNFGTLAKNTALFETIDKPDDAEITSPNGDVVEYRQDPVPKSKYQDRMDDEGAGDSENTEADDADPDIRFWSDFNRVYYIPRTVQRLADVPEWEDVEGNWAHGQEIFQRYDEDTELMDESLRPFVEECDSLQGIQVMHDISTFGSFTDAFLTAFRDEYTKLSSLSFPLLSDAIPGEIDADDVLRKALNDAMCLRNLNELSSMNAPIQSPSTWTDGSWDAELDLNLQSLYHTSAVLSAHIESATLPLRMKGSGEDLSSLCAQLNWQGTTRFSHLSGVFPFDSASQLEETFDARVYDFSNLSSVKVKWSAYTDVSRGFTAADIQAYDTWRNGASSNNPYLSAKHAPAYALPTSYPRFFKSPPPPRRGIHAAEFPTVKALSSLSIGASGTRSLFSAYATLAEDCVRRRRPDAGFDLDDLKELGNDLWTIHDGFADDAQMWEAGEDDVGEDEE</sequence>
<gene>
    <name evidence="8" type="ORF">PLICRDRAFT_119052</name>
</gene>
<evidence type="ECO:0000313" key="9">
    <source>
        <dbReference type="Proteomes" id="UP000053263"/>
    </source>
</evidence>
<comment type="subcellular location">
    <subcellularLocation>
        <location evidence="2">Mitochondrion</location>
    </subcellularLocation>
</comment>
<dbReference type="Pfam" id="PF14881">
    <property type="entry name" value="Tubulin_3"/>
    <property type="match status" value="1"/>
</dbReference>
<comment type="function">
    <text evidence="1">Involved in the partitioning of the mitochondrial organelle and mitochondrial DNA (mtDNA) inheritance.</text>
</comment>
<evidence type="ECO:0008006" key="10">
    <source>
        <dbReference type="Google" id="ProtNLM"/>
    </source>
</evidence>
<dbReference type="AlphaFoldDB" id="A0A0C9SQI4"/>
<accession>A0A0C9SQI4</accession>
<name>A0A0C9SQI4_PLICR</name>
<feature type="compositionally biased region" description="Acidic residues" evidence="5">
    <location>
        <begin position="114"/>
        <end position="131"/>
    </location>
</feature>
<dbReference type="OrthoDB" id="271881at2759"/>
<dbReference type="GO" id="GO:0005739">
    <property type="term" value="C:mitochondrion"/>
    <property type="evidence" value="ECO:0007669"/>
    <property type="project" value="UniProtKB-SubCell"/>
</dbReference>
<dbReference type="SUPFAM" id="SSF52490">
    <property type="entry name" value="Tubulin nucleotide-binding domain-like"/>
    <property type="match status" value="1"/>
</dbReference>
<feature type="domain" description="Misato Segment II tubulin-like" evidence="6">
    <location>
        <begin position="2"/>
        <end position="115"/>
    </location>
</feature>
<dbReference type="InterPro" id="IPR019605">
    <property type="entry name" value="Misato_II_tubulin-like"/>
</dbReference>
<organism evidence="8 9">
    <name type="scientific">Plicaturopsis crispa FD-325 SS-3</name>
    <dbReference type="NCBI Taxonomy" id="944288"/>
    <lineage>
        <taxon>Eukaryota</taxon>
        <taxon>Fungi</taxon>
        <taxon>Dikarya</taxon>
        <taxon>Basidiomycota</taxon>
        <taxon>Agaricomycotina</taxon>
        <taxon>Agaricomycetes</taxon>
        <taxon>Agaricomycetidae</taxon>
        <taxon>Amylocorticiales</taxon>
        <taxon>Amylocorticiaceae</taxon>
        <taxon>Plicatura</taxon>
        <taxon>Plicaturopsis crispa</taxon>
    </lineage>
</organism>
<dbReference type="CDD" id="cd06060">
    <property type="entry name" value="misato"/>
    <property type="match status" value="1"/>
</dbReference>
<evidence type="ECO:0000313" key="8">
    <source>
        <dbReference type="EMBL" id="KII83792.1"/>
    </source>
</evidence>
<comment type="similarity">
    <text evidence="3">Belongs to the misato family.</text>
</comment>
<dbReference type="EMBL" id="KN832574">
    <property type="protein sequence ID" value="KII83792.1"/>
    <property type="molecule type" value="Genomic_DNA"/>
</dbReference>
<dbReference type="InterPro" id="IPR036525">
    <property type="entry name" value="Tubulin/FtsZ_GTPase_sf"/>
</dbReference>
<evidence type="ECO:0000256" key="3">
    <source>
        <dbReference type="ARBA" id="ARBA00008507"/>
    </source>
</evidence>
<evidence type="ECO:0000256" key="2">
    <source>
        <dbReference type="ARBA" id="ARBA00004173"/>
    </source>
</evidence>
<dbReference type="PANTHER" id="PTHR13391:SF0">
    <property type="entry name" value="PROTEIN MISATO HOMOLOG 1"/>
    <property type="match status" value="1"/>
</dbReference>
<feature type="compositionally biased region" description="Basic and acidic residues" evidence="5">
    <location>
        <begin position="98"/>
        <end position="113"/>
    </location>
</feature>
<evidence type="ECO:0000259" key="6">
    <source>
        <dbReference type="Pfam" id="PF10644"/>
    </source>
</evidence>
<dbReference type="HOGENOM" id="CLU_022511_2_0_1"/>
<reference evidence="8 9" key="1">
    <citation type="submission" date="2014-06" db="EMBL/GenBank/DDBJ databases">
        <title>Evolutionary Origins and Diversification of the Mycorrhizal Mutualists.</title>
        <authorList>
            <consortium name="DOE Joint Genome Institute"/>
            <consortium name="Mycorrhizal Genomics Consortium"/>
            <person name="Kohler A."/>
            <person name="Kuo A."/>
            <person name="Nagy L.G."/>
            <person name="Floudas D."/>
            <person name="Copeland A."/>
            <person name="Barry K.W."/>
            <person name="Cichocki N."/>
            <person name="Veneault-Fourrey C."/>
            <person name="LaButti K."/>
            <person name="Lindquist E.A."/>
            <person name="Lipzen A."/>
            <person name="Lundell T."/>
            <person name="Morin E."/>
            <person name="Murat C."/>
            <person name="Riley R."/>
            <person name="Ohm R."/>
            <person name="Sun H."/>
            <person name="Tunlid A."/>
            <person name="Henrissat B."/>
            <person name="Grigoriev I.V."/>
            <person name="Hibbett D.S."/>
            <person name="Martin F."/>
        </authorList>
    </citation>
    <scope>NUCLEOTIDE SEQUENCE [LARGE SCALE GENOMIC DNA]</scope>
    <source>
        <strain evidence="8 9">FD-325 SS-3</strain>
    </source>
</reference>
<evidence type="ECO:0000256" key="5">
    <source>
        <dbReference type="SAM" id="MobiDB-lite"/>
    </source>
</evidence>
<feature type="domain" description="DML1/Misato tubulin" evidence="7">
    <location>
        <begin position="133"/>
        <end position="313"/>
    </location>
</feature>
<evidence type="ECO:0000259" key="7">
    <source>
        <dbReference type="Pfam" id="PF14881"/>
    </source>
</evidence>
<dbReference type="Gene3D" id="3.40.50.1440">
    <property type="entry name" value="Tubulin/FtsZ, GTPase domain"/>
    <property type="match status" value="1"/>
</dbReference>
<evidence type="ECO:0000256" key="1">
    <source>
        <dbReference type="ARBA" id="ARBA00003757"/>
    </source>
</evidence>